<dbReference type="GO" id="GO:0005829">
    <property type="term" value="C:cytosol"/>
    <property type="evidence" value="ECO:0007669"/>
    <property type="project" value="TreeGrafter"/>
</dbReference>
<dbReference type="OrthoDB" id="48988at2759"/>
<dbReference type="InterPro" id="IPR023210">
    <property type="entry name" value="NADP_OxRdtase_dom"/>
</dbReference>
<dbReference type="Gene3D" id="3.20.20.100">
    <property type="entry name" value="NADP-dependent oxidoreductase domain"/>
    <property type="match status" value="1"/>
</dbReference>
<evidence type="ECO:0000259" key="1">
    <source>
        <dbReference type="Pfam" id="PF00248"/>
    </source>
</evidence>
<dbReference type="PANTHER" id="PTHR42686">
    <property type="entry name" value="GH17980P-RELATED"/>
    <property type="match status" value="1"/>
</dbReference>
<dbReference type="InterPro" id="IPR036812">
    <property type="entry name" value="NAD(P)_OxRdtase_dom_sf"/>
</dbReference>
<evidence type="ECO:0000313" key="3">
    <source>
        <dbReference type="Proteomes" id="UP000031668"/>
    </source>
</evidence>
<dbReference type="AlphaFoldDB" id="A0A0C2MVZ2"/>
<reference evidence="2 3" key="1">
    <citation type="journal article" date="2014" name="Genome Biol. Evol.">
        <title>The genome of the myxosporean Thelohanellus kitauei shows adaptations to nutrient acquisition within its fish host.</title>
        <authorList>
            <person name="Yang Y."/>
            <person name="Xiong J."/>
            <person name="Zhou Z."/>
            <person name="Huo F."/>
            <person name="Miao W."/>
            <person name="Ran C."/>
            <person name="Liu Y."/>
            <person name="Zhang J."/>
            <person name="Feng J."/>
            <person name="Wang M."/>
            <person name="Wang M."/>
            <person name="Wang L."/>
            <person name="Yao B."/>
        </authorList>
    </citation>
    <scope>NUCLEOTIDE SEQUENCE [LARGE SCALE GENOMIC DNA]</scope>
    <source>
        <strain evidence="2">Wuqing</strain>
    </source>
</reference>
<dbReference type="OMA" id="PKNINEM"/>
<dbReference type="PANTHER" id="PTHR42686:SF1">
    <property type="entry name" value="GH17980P-RELATED"/>
    <property type="match status" value="1"/>
</dbReference>
<dbReference type="SUPFAM" id="SSF51430">
    <property type="entry name" value="NAD(P)-linked oxidoreductase"/>
    <property type="match status" value="1"/>
</dbReference>
<gene>
    <name evidence="2" type="ORF">RF11_06800</name>
</gene>
<proteinExistence type="predicted"/>
<accession>A0A0C2MVZ2</accession>
<organism evidence="2 3">
    <name type="scientific">Thelohanellus kitauei</name>
    <name type="common">Myxosporean</name>
    <dbReference type="NCBI Taxonomy" id="669202"/>
    <lineage>
        <taxon>Eukaryota</taxon>
        <taxon>Metazoa</taxon>
        <taxon>Cnidaria</taxon>
        <taxon>Myxozoa</taxon>
        <taxon>Myxosporea</taxon>
        <taxon>Bivalvulida</taxon>
        <taxon>Platysporina</taxon>
        <taxon>Myxobolidae</taxon>
        <taxon>Thelohanellus</taxon>
    </lineage>
</organism>
<dbReference type="Pfam" id="PF00248">
    <property type="entry name" value="Aldo_ket_red"/>
    <property type="match status" value="1"/>
</dbReference>
<dbReference type="InterPro" id="IPR020471">
    <property type="entry name" value="AKR"/>
</dbReference>
<dbReference type="GO" id="GO:0016491">
    <property type="term" value="F:oxidoreductase activity"/>
    <property type="evidence" value="ECO:0007669"/>
    <property type="project" value="InterPro"/>
</dbReference>
<dbReference type="Proteomes" id="UP000031668">
    <property type="component" value="Unassembled WGS sequence"/>
</dbReference>
<name>A0A0C2MVZ2_THEKT</name>
<feature type="domain" description="NADP-dependent oxidoreductase" evidence="1">
    <location>
        <begin position="2"/>
        <end position="199"/>
    </location>
</feature>
<dbReference type="EMBL" id="JWZT01002870">
    <property type="protein sequence ID" value="KII68355.1"/>
    <property type="molecule type" value="Genomic_DNA"/>
</dbReference>
<evidence type="ECO:0000313" key="2">
    <source>
        <dbReference type="EMBL" id="KII68355.1"/>
    </source>
</evidence>
<keyword evidence="3" id="KW-1185">Reference proteome</keyword>
<sequence>MFDFRYDSIIENTEKSLEKLKIKYADMVFAHDVEFGDLNTIFNETLPALQCIKDSGKAKYIGISGYSLKTLNRINIDAILTYSRYVLFDETLNEIIEFFKEREIFIVSGSPTGMGLLTQNGPPSWHPAHTMLKDRCQKVSVECEKNQINISELAIKHVINNRSIDMVLIGPKNINEMRNCVQAVNTPLSDEECNFITRIKSLYFDDLDVSVRSWEGVEKAHLIERKKG</sequence>
<comment type="caution">
    <text evidence="2">The sequence shown here is derived from an EMBL/GenBank/DDBJ whole genome shotgun (WGS) entry which is preliminary data.</text>
</comment>
<protein>
    <submittedName>
        <fullName evidence="2">L-galactose dehydrogenase</fullName>
    </submittedName>
</protein>